<dbReference type="PANTHER" id="PTHR13696:SF96">
    <property type="entry name" value="COBQ_COBB_MIND_PARA NUCLEOTIDE BINDING DOMAIN-CONTAINING PROTEIN"/>
    <property type="match status" value="1"/>
</dbReference>
<dbReference type="RefSeq" id="WP_173946260.1">
    <property type="nucleotide sequence ID" value="NZ_CP102848.1"/>
</dbReference>
<dbReference type="PANTHER" id="PTHR13696">
    <property type="entry name" value="P-LOOP CONTAINING NUCLEOSIDE TRIPHOSPHATE HYDROLASE"/>
    <property type="match status" value="1"/>
</dbReference>
<dbReference type="PIRSF" id="PIRSF009320">
    <property type="entry name" value="Nuc_binding_HP_1000"/>
    <property type="match status" value="1"/>
</dbReference>
<name>A0ABY5S336_9HYPH</name>
<dbReference type="Gene3D" id="3.40.50.300">
    <property type="entry name" value="P-loop containing nucleotide triphosphate hydrolases"/>
    <property type="match status" value="1"/>
</dbReference>
<keyword evidence="3" id="KW-1185">Reference proteome</keyword>
<organism evidence="2 3">
    <name type="scientific">Microvirga terrae</name>
    <dbReference type="NCBI Taxonomy" id="2740529"/>
    <lineage>
        <taxon>Bacteria</taxon>
        <taxon>Pseudomonadati</taxon>
        <taxon>Pseudomonadota</taxon>
        <taxon>Alphaproteobacteria</taxon>
        <taxon>Hyphomicrobiales</taxon>
        <taxon>Methylobacteriaceae</taxon>
        <taxon>Microvirga</taxon>
    </lineage>
</organism>
<dbReference type="EMBL" id="CP102848">
    <property type="protein sequence ID" value="UVF22879.1"/>
    <property type="molecule type" value="Genomic_DNA"/>
</dbReference>
<protein>
    <submittedName>
        <fullName evidence="2">AAA family ATPase</fullName>
    </submittedName>
</protein>
<evidence type="ECO:0000259" key="1">
    <source>
        <dbReference type="Pfam" id="PF01656"/>
    </source>
</evidence>
<reference evidence="2" key="1">
    <citation type="submission" date="2022-08" db="EMBL/GenBank/DDBJ databases">
        <title>Microvirga terrae sp. nov., isolated from soil.</title>
        <authorList>
            <person name="Kim K.H."/>
            <person name="Seo Y.L."/>
            <person name="Kim J.M."/>
            <person name="Lee J.K."/>
            <person name="Han D.M."/>
            <person name="Jeon C.O."/>
        </authorList>
    </citation>
    <scope>NUCLEOTIDE SEQUENCE</scope>
    <source>
        <strain evidence="2">R24</strain>
        <plasmid evidence="2">pR24_3</plasmid>
    </source>
</reference>
<dbReference type="InterPro" id="IPR027417">
    <property type="entry name" value="P-loop_NTPase"/>
</dbReference>
<dbReference type="Pfam" id="PF01656">
    <property type="entry name" value="CbiA"/>
    <property type="match status" value="1"/>
</dbReference>
<dbReference type="SUPFAM" id="SSF52540">
    <property type="entry name" value="P-loop containing nucleoside triphosphate hydrolases"/>
    <property type="match status" value="1"/>
</dbReference>
<geneLocation type="plasmid" evidence="2 3">
    <name>pR24_3</name>
</geneLocation>
<evidence type="ECO:0000313" key="3">
    <source>
        <dbReference type="Proteomes" id="UP001017257"/>
    </source>
</evidence>
<dbReference type="InterPro" id="IPR002586">
    <property type="entry name" value="CobQ/CobB/MinD/ParA_Nub-bd_dom"/>
</dbReference>
<keyword evidence="2" id="KW-0614">Plasmid</keyword>
<dbReference type="InterPro" id="IPR050678">
    <property type="entry name" value="DNA_Partitioning_ATPase"/>
</dbReference>
<proteinExistence type="predicted"/>
<sequence length="212" mass="22551">MKTLTLVTQKGGVGKTTIAASIAVAAAQAGEKVAALDLDPQGSLADWGDTREEDSIAVDRITPDQVSQLPQILQGLKGQGFTFVVLDTAGSANTTNNLAMKEADLCLVLARPSKLDLKATLPTVEALMRLEMKERFAFLLNQCPPNKSSRATEAASGLAMFGVLAEPAMTQLVDHQDAIAAGKGVTEYAPEGRASEEVRNLWTWIARKTKAK</sequence>
<evidence type="ECO:0000313" key="2">
    <source>
        <dbReference type="EMBL" id="UVF22879.1"/>
    </source>
</evidence>
<dbReference type="Proteomes" id="UP001017257">
    <property type="component" value="Plasmid pR24_3"/>
</dbReference>
<dbReference type="CDD" id="cd02042">
    <property type="entry name" value="ParAB_family"/>
    <property type="match status" value="1"/>
</dbReference>
<accession>A0ABY5S336</accession>
<feature type="domain" description="CobQ/CobB/MinD/ParA nucleotide binding" evidence="1">
    <location>
        <begin position="5"/>
        <end position="107"/>
    </location>
</feature>
<gene>
    <name evidence="2" type="ORF">HPT29_028420</name>
</gene>